<protein>
    <submittedName>
        <fullName evidence="2">Uncharacterized protein</fullName>
    </submittedName>
</protein>
<evidence type="ECO:0000313" key="2">
    <source>
        <dbReference type="EMBL" id="KFM61295.1"/>
    </source>
</evidence>
<name>A0A087T856_STEMI</name>
<proteinExistence type="predicted"/>
<organism evidence="2 3">
    <name type="scientific">Stegodyphus mimosarum</name>
    <name type="common">African social velvet spider</name>
    <dbReference type="NCBI Taxonomy" id="407821"/>
    <lineage>
        <taxon>Eukaryota</taxon>
        <taxon>Metazoa</taxon>
        <taxon>Ecdysozoa</taxon>
        <taxon>Arthropoda</taxon>
        <taxon>Chelicerata</taxon>
        <taxon>Arachnida</taxon>
        <taxon>Araneae</taxon>
        <taxon>Araneomorphae</taxon>
        <taxon>Entelegynae</taxon>
        <taxon>Eresoidea</taxon>
        <taxon>Eresidae</taxon>
        <taxon>Stegodyphus</taxon>
    </lineage>
</organism>
<gene>
    <name evidence="2" type="ORF">X975_08424</name>
</gene>
<sequence>MSNTAEGIDNAGNCLNKPKATAIEPQEIEALLCQISELRNTIAEVQSAPISRETVKIRRSLQEQLKNYETCLQTTMPKKAIDQILGLQPPVENFKPQDWTTVKRSKRSRHDSGSSTDSQSISTSRYSSLNNEENLDDHMEDDSIKPPDDKKKTVQT</sequence>
<keyword evidence="3" id="KW-1185">Reference proteome</keyword>
<evidence type="ECO:0000313" key="3">
    <source>
        <dbReference type="Proteomes" id="UP000054359"/>
    </source>
</evidence>
<dbReference type="AlphaFoldDB" id="A0A087T856"/>
<feature type="region of interest" description="Disordered" evidence="1">
    <location>
        <begin position="90"/>
        <end position="156"/>
    </location>
</feature>
<reference evidence="2 3" key="1">
    <citation type="submission" date="2013-11" db="EMBL/GenBank/DDBJ databases">
        <title>Genome sequencing of Stegodyphus mimosarum.</title>
        <authorList>
            <person name="Bechsgaard J."/>
        </authorList>
    </citation>
    <scope>NUCLEOTIDE SEQUENCE [LARGE SCALE GENOMIC DNA]</scope>
</reference>
<feature type="non-terminal residue" evidence="2">
    <location>
        <position position="156"/>
    </location>
</feature>
<feature type="compositionally biased region" description="Basic and acidic residues" evidence="1">
    <location>
        <begin position="141"/>
        <end position="156"/>
    </location>
</feature>
<feature type="compositionally biased region" description="Low complexity" evidence="1">
    <location>
        <begin position="113"/>
        <end position="128"/>
    </location>
</feature>
<dbReference type="EMBL" id="KK113898">
    <property type="protein sequence ID" value="KFM61295.1"/>
    <property type="molecule type" value="Genomic_DNA"/>
</dbReference>
<evidence type="ECO:0000256" key="1">
    <source>
        <dbReference type="SAM" id="MobiDB-lite"/>
    </source>
</evidence>
<accession>A0A087T856</accession>
<dbReference type="Proteomes" id="UP000054359">
    <property type="component" value="Unassembled WGS sequence"/>
</dbReference>